<dbReference type="OrthoDB" id="339325at2759"/>
<comment type="similarity">
    <text evidence="1">Belongs to the protein kinase superfamily. STE Ser/Thr protein kinase family. MAP kinase kinase kinase subfamily.</text>
</comment>
<dbReference type="InterPro" id="IPR001245">
    <property type="entry name" value="Ser-Thr/Tyr_kinase_cat_dom"/>
</dbReference>
<keyword evidence="3" id="KW-0723">Serine/threonine-protein kinase</keyword>
<feature type="compositionally biased region" description="Acidic residues" evidence="13">
    <location>
        <begin position="896"/>
        <end position="906"/>
    </location>
</feature>
<dbReference type="Gene3D" id="1.10.510.10">
    <property type="entry name" value="Transferase(Phosphotransferase) domain 1"/>
    <property type="match status" value="1"/>
</dbReference>
<dbReference type="GO" id="GO:0006950">
    <property type="term" value="P:response to stress"/>
    <property type="evidence" value="ECO:0007669"/>
    <property type="project" value="UniProtKB-ARBA"/>
</dbReference>
<dbReference type="SMART" id="SM00220">
    <property type="entry name" value="S_TKc"/>
    <property type="match status" value="1"/>
</dbReference>
<dbReference type="Pfam" id="PF07714">
    <property type="entry name" value="PK_Tyr_Ser-Thr"/>
    <property type="match status" value="1"/>
</dbReference>
<evidence type="ECO:0000259" key="14">
    <source>
        <dbReference type="PROSITE" id="PS50011"/>
    </source>
</evidence>
<dbReference type="CTD" id="40143"/>
<name>A0A6J1SE55_FRAOC</name>
<evidence type="ECO:0000256" key="8">
    <source>
        <dbReference type="ARBA" id="ARBA00047559"/>
    </source>
</evidence>
<dbReference type="PRINTS" id="PR00109">
    <property type="entry name" value="TYRKINASE"/>
</dbReference>
<dbReference type="GO" id="GO:0005524">
    <property type="term" value="F:ATP binding"/>
    <property type="evidence" value="ECO:0007669"/>
    <property type="project" value="UniProtKB-KW"/>
</dbReference>
<dbReference type="PROSITE" id="PS00108">
    <property type="entry name" value="PROTEIN_KINASE_ST"/>
    <property type="match status" value="1"/>
</dbReference>
<evidence type="ECO:0000256" key="3">
    <source>
        <dbReference type="ARBA" id="ARBA00022527"/>
    </source>
</evidence>
<sequence>MLPPGGDVECGGEGEAAADDAVVVTVRAAPQHPAMSRAERSARALSLPVLLNPHKALALAGALGSSGTLPLGCHANYSAVLDRHDRANSMLCIQEDHGQLAIQPTTKLPIDLERGTDPSYLYGYYERENVAVVNGAMKEQQGNSSPEDPIPHCAPMMGPVRGGWMDGILGCLRPVWTMIGKASNNEMKANQVDEWEISFEDISDLQFLGSGAQGAVFRGKLKNEIIAVKKVREQKETDIRHLRKLNHRNIVQFRGVCTQAPCYCIIMEFCPYGPLYDLLKKGERIPPARLVSWSKQIASGMHYLHQHKIIHRDLKSPNVLIGEHEVVKISDFGTSKEWNEKSTKMSFAGTVQWMAPEIIRNEPCSEKVDIWSFGVVLWELLTCETPYRDVDSSAVIWGVGSASLHLPIPATCPSGFRLLVKQCWAAKPRNRPSFKHILLHLEIASIEVLCTPAQDYFNTQATWKEEVREHMSVMKSANNKRPILETELIAKREEELRHAQDIRQHYARKLESVNSLCTQLSLYMQQLEQREKQLEKREKSCPSHKGGRNKRNGRPFFCKSSQRRFPSEENSPTSPENCLQFSPAAPPYNSSWEVQEAVVKAPTCVQLNSLSQPECFKAATNGLPVGAKREARIRTRMRNSYSRSLSNQQSPIKERKNIATTPNGNVEIPSISGQAMEISESDSSPVYSPQAPIPRVSFPDCTVSPVRQCDLRKSCGSPDSSTDALNNSCGVVNPLFELDIIRSPLERGLRSSLSDEERGPRLPGRPVQLSIRSHSQRSRRMNDDKIGGSSEESLNGNSCYSCHSTEQALDDELEVNCNERLTVKDCSDDDQIESLRRRVSETLNGNRVSTCLSENGNTEADSGRSTIHLGCASGSGHSSRRSTCTGLPLSSGLEESFTDDEQDGESDTQTFSLRRRSVARRPIPPGCRRQRAKPFIMQLNHLSDEGNTSDRSNLPSSRGSTLESNPDRCPRLPMRSRNNLGARTGSDGSSRSTSGSESEEDTEEMSVHTVDTQIHNSVSSNPIV</sequence>
<feature type="region of interest" description="Disordered" evidence="13">
    <location>
        <begin position="750"/>
        <end position="796"/>
    </location>
</feature>
<evidence type="ECO:0000256" key="4">
    <source>
        <dbReference type="ARBA" id="ARBA00022679"/>
    </source>
</evidence>
<dbReference type="InterPro" id="IPR008271">
    <property type="entry name" value="Ser/Thr_kinase_AS"/>
</dbReference>
<dbReference type="FunFam" id="1.10.510.10:FF:000087">
    <property type="entry name" value="Mitogen-activated protein kinase kinase kinase 12"/>
    <property type="match status" value="1"/>
</dbReference>
<dbReference type="InterPro" id="IPR051681">
    <property type="entry name" value="Ser/Thr_Kinases-Pseudokinases"/>
</dbReference>
<dbReference type="EC" id="2.7.11.25" evidence="2"/>
<comment type="catalytic activity">
    <reaction evidence="9">
        <text>L-seryl-[protein] + ATP = O-phospho-L-seryl-[protein] + ADP + H(+)</text>
        <dbReference type="Rhea" id="RHEA:17989"/>
        <dbReference type="Rhea" id="RHEA-COMP:9863"/>
        <dbReference type="Rhea" id="RHEA-COMP:11604"/>
        <dbReference type="ChEBI" id="CHEBI:15378"/>
        <dbReference type="ChEBI" id="CHEBI:29999"/>
        <dbReference type="ChEBI" id="CHEBI:30616"/>
        <dbReference type="ChEBI" id="CHEBI:83421"/>
        <dbReference type="ChEBI" id="CHEBI:456216"/>
        <dbReference type="EC" id="2.7.11.25"/>
    </reaction>
</comment>
<comment type="catalytic activity">
    <reaction evidence="8">
        <text>L-threonyl-[protein] + ATP = O-phospho-L-threonyl-[protein] + ADP + H(+)</text>
        <dbReference type="Rhea" id="RHEA:46608"/>
        <dbReference type="Rhea" id="RHEA-COMP:11060"/>
        <dbReference type="Rhea" id="RHEA-COMP:11605"/>
        <dbReference type="ChEBI" id="CHEBI:15378"/>
        <dbReference type="ChEBI" id="CHEBI:30013"/>
        <dbReference type="ChEBI" id="CHEBI:30616"/>
        <dbReference type="ChEBI" id="CHEBI:61977"/>
        <dbReference type="ChEBI" id="CHEBI:456216"/>
        <dbReference type="EC" id="2.7.11.25"/>
    </reaction>
</comment>
<keyword evidence="5" id="KW-0547">Nucleotide-binding</keyword>
<dbReference type="InterPro" id="IPR011009">
    <property type="entry name" value="Kinase-like_dom_sf"/>
</dbReference>
<evidence type="ECO:0000256" key="5">
    <source>
        <dbReference type="ARBA" id="ARBA00022741"/>
    </source>
</evidence>
<keyword evidence="15" id="KW-1185">Reference proteome</keyword>
<evidence type="ECO:0000256" key="11">
    <source>
        <dbReference type="ARBA" id="ARBA00077446"/>
    </source>
</evidence>
<evidence type="ECO:0000256" key="7">
    <source>
        <dbReference type="ARBA" id="ARBA00022840"/>
    </source>
</evidence>
<dbReference type="GeneID" id="113205479"/>
<feature type="region of interest" description="Disordered" evidence="13">
    <location>
        <begin position="534"/>
        <end position="577"/>
    </location>
</feature>
<feature type="compositionally biased region" description="Polar residues" evidence="13">
    <location>
        <begin position="559"/>
        <end position="577"/>
    </location>
</feature>
<feature type="compositionally biased region" description="Polar residues" evidence="13">
    <location>
        <begin position="945"/>
        <end position="964"/>
    </location>
</feature>
<feature type="compositionally biased region" description="Basic and acidic residues" evidence="13">
    <location>
        <begin position="750"/>
        <end position="760"/>
    </location>
</feature>
<feature type="domain" description="Protein kinase" evidence="14">
    <location>
        <begin position="202"/>
        <end position="443"/>
    </location>
</feature>
<dbReference type="PANTHER" id="PTHR44329">
    <property type="entry name" value="SERINE/THREONINE-PROTEIN KINASE TNNI3K-RELATED"/>
    <property type="match status" value="1"/>
</dbReference>
<dbReference type="GO" id="GO:0005737">
    <property type="term" value="C:cytoplasm"/>
    <property type="evidence" value="ECO:0007669"/>
    <property type="project" value="TreeGrafter"/>
</dbReference>
<evidence type="ECO:0000256" key="6">
    <source>
        <dbReference type="ARBA" id="ARBA00022777"/>
    </source>
</evidence>
<dbReference type="RefSeq" id="XP_026276911.1">
    <property type="nucleotide sequence ID" value="XM_026421126.1"/>
</dbReference>
<dbReference type="KEGG" id="foc:113205479"/>
<feature type="region of interest" description="Disordered" evidence="13">
    <location>
        <begin position="872"/>
        <end position="1024"/>
    </location>
</feature>
<evidence type="ECO:0000256" key="13">
    <source>
        <dbReference type="SAM" id="MobiDB-lite"/>
    </source>
</evidence>
<evidence type="ECO:0000256" key="2">
    <source>
        <dbReference type="ARBA" id="ARBA00012406"/>
    </source>
</evidence>
<protein>
    <recommendedName>
        <fullName evidence="10">Mitogen-activated protein kinase kinase kinase dlk-1</fullName>
        <ecNumber evidence="2">2.7.11.25</ecNumber>
    </recommendedName>
    <alternativeName>
        <fullName evidence="12">DAP kinase-like kinase</fullName>
    </alternativeName>
    <alternativeName>
        <fullName evidence="11">Death-associated protein kinase-like kinase</fullName>
    </alternativeName>
</protein>
<dbReference type="PROSITE" id="PS50011">
    <property type="entry name" value="PROTEIN_KINASE_DOM"/>
    <property type="match status" value="1"/>
</dbReference>
<evidence type="ECO:0000256" key="12">
    <source>
        <dbReference type="ARBA" id="ARBA00080806"/>
    </source>
</evidence>
<organism evidence="15 16">
    <name type="scientific">Frankliniella occidentalis</name>
    <name type="common">Western flower thrips</name>
    <name type="synonym">Euthrips occidentalis</name>
    <dbReference type="NCBI Taxonomy" id="133901"/>
    <lineage>
        <taxon>Eukaryota</taxon>
        <taxon>Metazoa</taxon>
        <taxon>Ecdysozoa</taxon>
        <taxon>Arthropoda</taxon>
        <taxon>Hexapoda</taxon>
        <taxon>Insecta</taxon>
        <taxon>Pterygota</taxon>
        <taxon>Neoptera</taxon>
        <taxon>Paraneoptera</taxon>
        <taxon>Thysanoptera</taxon>
        <taxon>Terebrantia</taxon>
        <taxon>Thripoidea</taxon>
        <taxon>Thripidae</taxon>
        <taxon>Frankliniella</taxon>
    </lineage>
</organism>
<dbReference type="SUPFAM" id="SSF56112">
    <property type="entry name" value="Protein kinase-like (PK-like)"/>
    <property type="match status" value="1"/>
</dbReference>
<dbReference type="InterPro" id="IPR000719">
    <property type="entry name" value="Prot_kinase_dom"/>
</dbReference>
<evidence type="ECO:0000256" key="9">
    <source>
        <dbReference type="ARBA" id="ARBA00048329"/>
    </source>
</evidence>
<reference evidence="16" key="1">
    <citation type="submission" date="2025-08" db="UniProtKB">
        <authorList>
            <consortium name="RefSeq"/>
        </authorList>
    </citation>
    <scope>IDENTIFICATION</scope>
    <source>
        <tissue evidence="16">Whole organism</tissue>
    </source>
</reference>
<dbReference type="GO" id="GO:0004709">
    <property type="term" value="F:MAP kinase kinase kinase activity"/>
    <property type="evidence" value="ECO:0007669"/>
    <property type="project" value="UniProtKB-EC"/>
</dbReference>
<gene>
    <name evidence="16" type="primary">LOC113205479</name>
</gene>
<feature type="compositionally biased region" description="Polar residues" evidence="13">
    <location>
        <begin position="1009"/>
        <end position="1024"/>
    </location>
</feature>
<keyword evidence="7" id="KW-0067">ATP-binding</keyword>
<accession>A0A6J1SE55</accession>
<dbReference type="Gene3D" id="3.30.200.20">
    <property type="entry name" value="Phosphorylase Kinase, domain 1"/>
    <property type="match status" value="1"/>
</dbReference>
<proteinExistence type="inferred from homology"/>
<feature type="compositionally biased region" description="Low complexity" evidence="13">
    <location>
        <begin position="983"/>
        <end position="996"/>
    </location>
</feature>
<keyword evidence="4" id="KW-0808">Transferase</keyword>
<evidence type="ECO:0000256" key="1">
    <source>
        <dbReference type="ARBA" id="ARBA00006529"/>
    </source>
</evidence>
<evidence type="ECO:0000313" key="16">
    <source>
        <dbReference type="RefSeq" id="XP_026276911.1"/>
    </source>
</evidence>
<dbReference type="CDD" id="cd14059">
    <property type="entry name" value="STKc_MAP3K12_13"/>
    <property type="match status" value="1"/>
</dbReference>
<keyword evidence="6" id="KW-0418">Kinase</keyword>
<dbReference type="PANTHER" id="PTHR44329:SF304">
    <property type="entry name" value="MITOGEN-ACTIVATED PROTEIN KINASE KINASE KINASE 13-LIKE ISOFORM X1"/>
    <property type="match status" value="1"/>
</dbReference>
<feature type="compositionally biased region" description="Polar residues" evidence="13">
    <location>
        <begin position="875"/>
        <end position="885"/>
    </location>
</feature>
<dbReference type="Proteomes" id="UP000504606">
    <property type="component" value="Unplaced"/>
</dbReference>
<dbReference type="AlphaFoldDB" id="A0A6J1SE55"/>
<evidence type="ECO:0000313" key="15">
    <source>
        <dbReference type="Proteomes" id="UP000504606"/>
    </source>
</evidence>
<evidence type="ECO:0000256" key="10">
    <source>
        <dbReference type="ARBA" id="ARBA00074193"/>
    </source>
</evidence>
<feature type="compositionally biased region" description="Low complexity" evidence="13">
    <location>
        <begin position="787"/>
        <end position="796"/>
    </location>
</feature>